<sequence>MQPYLEPLMRGCTAETRAGFSRNRPANVKGVSCRGVKATEVIWRCGVKRNLPSGDKENTPSKKPSSNRTYSPVKRTVPKNPASKTQGNSKTSGKTVSSLGRKEPQTEEEKMIFYRSKVEESIGAIMKTKQELEKVMPKEGSSELCSILLMSPADLHTELEKHKELTSKVGVCVNAPQRHEDCLLGETQTGSSYEFLKEILRQVFCFSH</sequence>
<feature type="compositionally biased region" description="Polar residues" evidence="1">
    <location>
        <begin position="82"/>
        <end position="98"/>
    </location>
</feature>
<dbReference type="GO" id="GO:0006355">
    <property type="term" value="P:regulation of DNA-templated transcription"/>
    <property type="evidence" value="ECO:0007669"/>
    <property type="project" value="InterPro"/>
</dbReference>
<evidence type="ECO:0008006" key="4">
    <source>
        <dbReference type="Google" id="ProtNLM"/>
    </source>
</evidence>
<dbReference type="Pfam" id="PF06729">
    <property type="entry name" value="CENP-R"/>
    <property type="match status" value="1"/>
</dbReference>
<evidence type="ECO:0000313" key="2">
    <source>
        <dbReference type="EMBL" id="KAG9277317.1"/>
    </source>
</evidence>
<feature type="compositionally biased region" description="Basic and acidic residues" evidence="1">
    <location>
        <begin position="100"/>
        <end position="110"/>
    </location>
</feature>
<dbReference type="AlphaFoldDB" id="A0A8T2M2T8"/>
<feature type="region of interest" description="Disordered" evidence="1">
    <location>
        <begin position="49"/>
        <end position="110"/>
    </location>
</feature>
<name>A0A8T2M2T8_ASTMX</name>
<dbReference type="GO" id="GO:0034080">
    <property type="term" value="P:CENP-A containing chromatin assembly"/>
    <property type="evidence" value="ECO:0007669"/>
    <property type="project" value="InterPro"/>
</dbReference>
<dbReference type="PANTHER" id="PTHR15581:SF0">
    <property type="entry name" value="CENTROMERE PROTEIN R"/>
    <property type="match status" value="1"/>
</dbReference>
<dbReference type="InterPro" id="IPR009601">
    <property type="entry name" value="CENP-R"/>
</dbReference>
<dbReference type="EMBL" id="JAICCE010000005">
    <property type="protein sequence ID" value="KAG9277317.1"/>
    <property type="molecule type" value="Genomic_DNA"/>
</dbReference>
<dbReference type="GO" id="GO:0005654">
    <property type="term" value="C:nucleoplasm"/>
    <property type="evidence" value="ECO:0007669"/>
    <property type="project" value="TreeGrafter"/>
</dbReference>
<accession>A0A8T2M2T8</accession>
<dbReference type="PANTHER" id="PTHR15581">
    <property type="entry name" value="CENTROMERE PROTEIN R"/>
    <property type="match status" value="1"/>
</dbReference>
<evidence type="ECO:0000313" key="3">
    <source>
        <dbReference type="Proteomes" id="UP000752171"/>
    </source>
</evidence>
<protein>
    <recommendedName>
        <fullName evidence="4">Centromere protein R</fullName>
    </recommendedName>
</protein>
<evidence type="ECO:0000256" key="1">
    <source>
        <dbReference type="SAM" id="MobiDB-lite"/>
    </source>
</evidence>
<proteinExistence type="predicted"/>
<dbReference type="Proteomes" id="UP000752171">
    <property type="component" value="Unassembled WGS sequence"/>
</dbReference>
<comment type="caution">
    <text evidence="2">The sequence shown here is derived from an EMBL/GenBank/DDBJ whole genome shotgun (WGS) entry which is preliminary data.</text>
</comment>
<gene>
    <name evidence="2" type="ORF">AMEX_G7315</name>
</gene>
<reference evidence="2 3" key="1">
    <citation type="submission" date="2021-07" db="EMBL/GenBank/DDBJ databases">
        <authorList>
            <person name="Imarazene B."/>
            <person name="Zahm M."/>
            <person name="Klopp C."/>
            <person name="Cabau C."/>
            <person name="Beille S."/>
            <person name="Jouanno E."/>
            <person name="Castinel A."/>
            <person name="Lluch J."/>
            <person name="Gil L."/>
            <person name="Kuchtly C."/>
            <person name="Lopez Roques C."/>
            <person name="Donnadieu C."/>
            <person name="Parrinello H."/>
            <person name="Journot L."/>
            <person name="Du K."/>
            <person name="Schartl M."/>
            <person name="Retaux S."/>
            <person name="Guiguen Y."/>
        </authorList>
    </citation>
    <scope>NUCLEOTIDE SEQUENCE [LARGE SCALE GENOMIC DNA]</scope>
    <source>
        <strain evidence="2">Pach_M1</strain>
        <tissue evidence="2">Testis</tissue>
    </source>
</reference>
<feature type="compositionally biased region" description="Polar residues" evidence="1">
    <location>
        <begin position="61"/>
        <end position="70"/>
    </location>
</feature>
<organism evidence="2 3">
    <name type="scientific">Astyanax mexicanus</name>
    <name type="common">Blind cave fish</name>
    <name type="synonym">Astyanax fasciatus mexicanus</name>
    <dbReference type="NCBI Taxonomy" id="7994"/>
    <lineage>
        <taxon>Eukaryota</taxon>
        <taxon>Metazoa</taxon>
        <taxon>Chordata</taxon>
        <taxon>Craniata</taxon>
        <taxon>Vertebrata</taxon>
        <taxon>Euteleostomi</taxon>
        <taxon>Actinopterygii</taxon>
        <taxon>Neopterygii</taxon>
        <taxon>Teleostei</taxon>
        <taxon>Ostariophysi</taxon>
        <taxon>Characiformes</taxon>
        <taxon>Characoidei</taxon>
        <taxon>Acestrorhamphidae</taxon>
        <taxon>Acestrorhamphinae</taxon>
        <taxon>Astyanax</taxon>
    </lineage>
</organism>